<reference evidence="1 2" key="2">
    <citation type="journal article" date="2022" name="Mol. Biol. Evol.">
        <title>Comparative Genomics Reveals Insights into the Divergent Evolution of Astigmatic Mites and Household Pest Adaptations.</title>
        <authorList>
            <person name="Xiong Q."/>
            <person name="Wan A.T."/>
            <person name="Liu X."/>
            <person name="Fung C.S."/>
            <person name="Xiao X."/>
            <person name="Malainual N."/>
            <person name="Hou J."/>
            <person name="Wang L."/>
            <person name="Wang M."/>
            <person name="Yang K.Y."/>
            <person name="Cui Y."/>
            <person name="Leung E.L."/>
            <person name="Nong W."/>
            <person name="Shin S.K."/>
            <person name="Au S.W."/>
            <person name="Jeong K.Y."/>
            <person name="Chew F.T."/>
            <person name="Hui J.H."/>
            <person name="Leung T.F."/>
            <person name="Tungtrongchitr A."/>
            <person name="Zhong N."/>
            <person name="Liu Z."/>
            <person name="Tsui S.K."/>
        </authorList>
    </citation>
    <scope>NUCLEOTIDE SEQUENCE [LARGE SCALE GENOMIC DNA]</scope>
    <source>
        <strain evidence="1">Derp</strain>
    </source>
</reference>
<dbReference type="EMBL" id="NJHN03000019">
    <property type="protein sequence ID" value="KAH9425288.1"/>
    <property type="molecule type" value="Genomic_DNA"/>
</dbReference>
<comment type="caution">
    <text evidence="1">The sequence shown here is derived from an EMBL/GenBank/DDBJ whole genome shotgun (WGS) entry which is preliminary data.</text>
</comment>
<organism evidence="1 2">
    <name type="scientific">Dermatophagoides pteronyssinus</name>
    <name type="common">European house dust mite</name>
    <dbReference type="NCBI Taxonomy" id="6956"/>
    <lineage>
        <taxon>Eukaryota</taxon>
        <taxon>Metazoa</taxon>
        <taxon>Ecdysozoa</taxon>
        <taxon>Arthropoda</taxon>
        <taxon>Chelicerata</taxon>
        <taxon>Arachnida</taxon>
        <taxon>Acari</taxon>
        <taxon>Acariformes</taxon>
        <taxon>Sarcoptiformes</taxon>
        <taxon>Astigmata</taxon>
        <taxon>Psoroptidia</taxon>
        <taxon>Analgoidea</taxon>
        <taxon>Pyroglyphidae</taxon>
        <taxon>Dermatophagoidinae</taxon>
        <taxon>Dermatophagoides</taxon>
    </lineage>
</organism>
<evidence type="ECO:0000313" key="1">
    <source>
        <dbReference type="EMBL" id="KAH9425288.1"/>
    </source>
</evidence>
<protein>
    <submittedName>
        <fullName evidence="1">Uncharacterized protein</fullName>
    </submittedName>
</protein>
<reference evidence="1 2" key="1">
    <citation type="journal article" date="2018" name="J. Allergy Clin. Immunol.">
        <title>High-quality assembly of Dermatophagoides pteronyssinus genome and transcriptome reveals a wide range of novel allergens.</title>
        <authorList>
            <person name="Liu X.Y."/>
            <person name="Yang K.Y."/>
            <person name="Wang M.Q."/>
            <person name="Kwok J.S."/>
            <person name="Zeng X."/>
            <person name="Yang Z."/>
            <person name="Xiao X.J."/>
            <person name="Lau C.P."/>
            <person name="Li Y."/>
            <person name="Huang Z.M."/>
            <person name="Ba J.G."/>
            <person name="Yim A.K."/>
            <person name="Ouyang C.Y."/>
            <person name="Ngai S.M."/>
            <person name="Chan T.F."/>
            <person name="Leung E.L."/>
            <person name="Liu L."/>
            <person name="Liu Z.G."/>
            <person name="Tsui S.K."/>
        </authorList>
    </citation>
    <scope>NUCLEOTIDE SEQUENCE [LARGE SCALE GENOMIC DNA]</scope>
    <source>
        <strain evidence="1">Derp</strain>
    </source>
</reference>
<name>A0ABQ8JRP7_DERPT</name>
<accession>A0ABQ8JRP7</accession>
<evidence type="ECO:0000313" key="2">
    <source>
        <dbReference type="Proteomes" id="UP000887458"/>
    </source>
</evidence>
<gene>
    <name evidence="1" type="ORF">DERP_013480</name>
</gene>
<keyword evidence="2" id="KW-1185">Reference proteome</keyword>
<proteinExistence type="predicted"/>
<sequence length="67" mass="7351">MRIVAIDNIVLSTGDDPRIEIICQTSLTGPTGHFDIGTIRIEIFVECKGDFGITGSYRLHMVIGRST</sequence>
<dbReference type="Proteomes" id="UP000887458">
    <property type="component" value="Unassembled WGS sequence"/>
</dbReference>